<evidence type="ECO:0000259" key="4">
    <source>
        <dbReference type="Pfam" id="PF08698"/>
    </source>
</evidence>
<feature type="compositionally biased region" description="Basic and acidic residues" evidence="3">
    <location>
        <begin position="1"/>
        <end position="10"/>
    </location>
</feature>
<evidence type="ECO:0000313" key="6">
    <source>
        <dbReference type="Proteomes" id="UP000799772"/>
    </source>
</evidence>
<evidence type="ECO:0000313" key="5">
    <source>
        <dbReference type="EMBL" id="KAF2095300.1"/>
    </source>
</evidence>
<feature type="domain" description="Fcf2 pre-rRNA processing C-terminal" evidence="4">
    <location>
        <begin position="105"/>
        <end position="200"/>
    </location>
</feature>
<dbReference type="InterPro" id="IPR039883">
    <property type="entry name" value="Fcf2/DNTTIP2"/>
</dbReference>
<comment type="caution">
    <text evidence="5">The sequence shown here is derived from an EMBL/GenBank/DDBJ whole genome shotgun (WGS) entry which is preliminary data.</text>
</comment>
<evidence type="ECO:0000256" key="2">
    <source>
        <dbReference type="ARBA" id="ARBA00023242"/>
    </source>
</evidence>
<dbReference type="PANTHER" id="PTHR21686">
    <property type="entry name" value="DEOXYNUCLEOTIDYLTRANSFERASE TERMINAL-INTERACTING PROTEIN 2"/>
    <property type="match status" value="1"/>
</dbReference>
<dbReference type="GO" id="GO:0006396">
    <property type="term" value="P:RNA processing"/>
    <property type="evidence" value="ECO:0007669"/>
    <property type="project" value="TreeGrafter"/>
</dbReference>
<dbReference type="Proteomes" id="UP000799772">
    <property type="component" value="Unassembled WGS sequence"/>
</dbReference>
<reference evidence="5" key="1">
    <citation type="journal article" date="2020" name="Stud. Mycol.">
        <title>101 Dothideomycetes genomes: a test case for predicting lifestyles and emergence of pathogens.</title>
        <authorList>
            <person name="Haridas S."/>
            <person name="Albert R."/>
            <person name="Binder M."/>
            <person name="Bloem J."/>
            <person name="Labutti K."/>
            <person name="Salamov A."/>
            <person name="Andreopoulos B."/>
            <person name="Baker S."/>
            <person name="Barry K."/>
            <person name="Bills G."/>
            <person name="Bluhm B."/>
            <person name="Cannon C."/>
            <person name="Castanera R."/>
            <person name="Culley D."/>
            <person name="Daum C."/>
            <person name="Ezra D."/>
            <person name="Gonzalez J."/>
            <person name="Henrissat B."/>
            <person name="Kuo A."/>
            <person name="Liang C."/>
            <person name="Lipzen A."/>
            <person name="Lutzoni F."/>
            <person name="Magnuson J."/>
            <person name="Mondo S."/>
            <person name="Nolan M."/>
            <person name="Ohm R."/>
            <person name="Pangilinan J."/>
            <person name="Park H.-J."/>
            <person name="Ramirez L."/>
            <person name="Alfaro M."/>
            <person name="Sun H."/>
            <person name="Tritt A."/>
            <person name="Yoshinaga Y."/>
            <person name="Zwiers L.-H."/>
            <person name="Turgeon B."/>
            <person name="Goodwin S."/>
            <person name="Spatafora J."/>
            <person name="Crous P."/>
            <person name="Grigoriev I."/>
        </authorList>
    </citation>
    <scope>NUCLEOTIDE SEQUENCE</scope>
    <source>
        <strain evidence="5">CBS 133067</strain>
    </source>
</reference>
<proteinExistence type="predicted"/>
<dbReference type="GO" id="GO:0005730">
    <property type="term" value="C:nucleolus"/>
    <property type="evidence" value="ECO:0007669"/>
    <property type="project" value="UniProtKB-SubCell"/>
</dbReference>
<dbReference type="GO" id="GO:0003723">
    <property type="term" value="F:RNA binding"/>
    <property type="evidence" value="ECO:0007669"/>
    <property type="project" value="TreeGrafter"/>
</dbReference>
<dbReference type="EMBL" id="ML978132">
    <property type="protein sequence ID" value="KAF2095300.1"/>
    <property type="molecule type" value="Genomic_DNA"/>
</dbReference>
<protein>
    <submittedName>
        <fullName evidence="5">rRNA-processing protein FCF2</fullName>
    </submittedName>
</protein>
<comment type="subcellular location">
    <subcellularLocation>
        <location evidence="1">Nucleus</location>
        <location evidence="1">Nucleolus</location>
    </subcellularLocation>
</comment>
<dbReference type="Pfam" id="PF08698">
    <property type="entry name" value="Fcf2"/>
    <property type="match status" value="1"/>
</dbReference>
<keyword evidence="6" id="KW-1185">Reference proteome</keyword>
<feature type="region of interest" description="Disordered" evidence="3">
    <location>
        <begin position="1"/>
        <end position="23"/>
    </location>
</feature>
<accession>A0A9P4I5E0</accession>
<keyword evidence="2" id="KW-0539">Nucleus</keyword>
<evidence type="ECO:0000256" key="3">
    <source>
        <dbReference type="SAM" id="MobiDB-lite"/>
    </source>
</evidence>
<dbReference type="OrthoDB" id="427886at2759"/>
<evidence type="ECO:0000256" key="1">
    <source>
        <dbReference type="ARBA" id="ARBA00004604"/>
    </source>
</evidence>
<dbReference type="InterPro" id="IPR014810">
    <property type="entry name" value="Fcf2_C"/>
</dbReference>
<gene>
    <name evidence="5" type="ORF">NA57DRAFT_45231</name>
</gene>
<sequence length="229" mass="26304">MALPAHHSDAMSDDGSDDLSDEQIQMLLKEAEVRLRESAAQKTTASISLPRLDASNVPRPYIKHNGKVAQLQPERLPNSKMEEFVKHPRKLEDPVVVKQKRAEMKKATAGPEWFNLPKTDLTPELKRDLQLIKMRNVLDPHRHYKKDNGKFRAPEFSQVGTIIEGPTDFYSSRLNKRDRRETFADEILAGERETGRFKKKYGEIQVAKTSGKKAHYKALMAKRAKKFKR</sequence>
<dbReference type="PANTHER" id="PTHR21686:SF12">
    <property type="entry name" value="DEOXYNUCLEOTIDYLTRANSFERASE TERMINAL-INTERACTING PROTEIN 2"/>
    <property type="match status" value="1"/>
</dbReference>
<feature type="compositionally biased region" description="Acidic residues" evidence="3">
    <location>
        <begin position="11"/>
        <end position="21"/>
    </location>
</feature>
<dbReference type="AlphaFoldDB" id="A0A9P4I5E0"/>
<name>A0A9P4I5E0_9PEZI</name>
<organism evidence="5 6">
    <name type="scientific">Rhizodiscina lignyota</name>
    <dbReference type="NCBI Taxonomy" id="1504668"/>
    <lineage>
        <taxon>Eukaryota</taxon>
        <taxon>Fungi</taxon>
        <taxon>Dikarya</taxon>
        <taxon>Ascomycota</taxon>
        <taxon>Pezizomycotina</taxon>
        <taxon>Dothideomycetes</taxon>
        <taxon>Pleosporomycetidae</taxon>
        <taxon>Aulographales</taxon>
        <taxon>Rhizodiscinaceae</taxon>
        <taxon>Rhizodiscina</taxon>
    </lineage>
</organism>